<dbReference type="EMBL" id="NIDF01000200">
    <property type="protein sequence ID" value="TYJ51684.1"/>
    <property type="molecule type" value="Genomic_DNA"/>
</dbReference>
<dbReference type="Proteomes" id="UP000322245">
    <property type="component" value="Unassembled WGS sequence"/>
</dbReference>
<name>A0A5D3AL51_9TREE</name>
<feature type="compositionally biased region" description="Low complexity" evidence="1">
    <location>
        <begin position="327"/>
        <end position="387"/>
    </location>
</feature>
<accession>A0A5D3AL51</accession>
<feature type="signal peptide" evidence="3">
    <location>
        <begin position="1"/>
        <end position="20"/>
    </location>
</feature>
<gene>
    <name evidence="4" type="ORF">B9479_007734</name>
</gene>
<feature type="transmembrane region" description="Helical" evidence="2">
    <location>
        <begin position="392"/>
        <end position="414"/>
    </location>
</feature>
<keyword evidence="2" id="KW-0472">Membrane</keyword>
<keyword evidence="2" id="KW-0812">Transmembrane</keyword>
<sequence>MTPLTLLPLLLALALPSTLAQVTASSPNGPTNPSSPSFYPLGSYVNQTSLSRLISLNSVDDFCLWGPPEKGEGVDTEIGSVEPVVVAYCTKPRNGARLIPDGAITGAHFIKTDTYVQVWGFWDGTQVNINEGDSGGELDPHGAENLGNPIGGNATSNVEGKDVFYEEWMSFISYDQFCLRVCTAETDNVTAALQCEHELDVMGCRFVMAIEDFYATNNSFSSCDGEPAAPPGLYPLSNGSTSTFRQRYTGTWSNAETTGMFTVGQSVTPSSVAFYPKTSNCVTYPTISNGIDTANYAVTATPSLLVSGSTVAASGVGTTSEEAPTGVETSSPTSTAAAGSSASGSVAEESGASGSGGDEAAASASSSSSSSSSSSGSSGSSSSAAGRGVEGVVGGVVMAGVVGLVGVVVGAATLL</sequence>
<evidence type="ECO:0000256" key="1">
    <source>
        <dbReference type="SAM" id="MobiDB-lite"/>
    </source>
</evidence>
<reference evidence="4 5" key="1">
    <citation type="submission" date="2017-05" db="EMBL/GenBank/DDBJ databases">
        <title>The Genome Sequence of Tsuchiyaea wingfieldii DSM 27421.</title>
        <authorList>
            <person name="Cuomo C."/>
            <person name="Passer A."/>
            <person name="Billmyre B."/>
            <person name="Heitman J."/>
        </authorList>
    </citation>
    <scope>NUCLEOTIDE SEQUENCE [LARGE SCALE GENOMIC DNA]</scope>
    <source>
        <strain evidence="4 5">DSM 27421</strain>
    </source>
</reference>
<keyword evidence="2" id="KW-1133">Transmembrane helix</keyword>
<comment type="caution">
    <text evidence="4">The sequence shown here is derived from an EMBL/GenBank/DDBJ whole genome shotgun (WGS) entry which is preliminary data.</text>
</comment>
<evidence type="ECO:0000313" key="5">
    <source>
        <dbReference type="Proteomes" id="UP000322245"/>
    </source>
</evidence>
<evidence type="ECO:0008006" key="6">
    <source>
        <dbReference type="Google" id="ProtNLM"/>
    </source>
</evidence>
<dbReference type="AlphaFoldDB" id="A0A5D3AL51"/>
<proteinExistence type="predicted"/>
<evidence type="ECO:0000313" key="4">
    <source>
        <dbReference type="EMBL" id="TYJ51684.1"/>
    </source>
</evidence>
<evidence type="ECO:0000256" key="3">
    <source>
        <dbReference type="SAM" id="SignalP"/>
    </source>
</evidence>
<organism evidence="4 5">
    <name type="scientific">Cryptococcus floricola</name>
    <dbReference type="NCBI Taxonomy" id="2591691"/>
    <lineage>
        <taxon>Eukaryota</taxon>
        <taxon>Fungi</taxon>
        <taxon>Dikarya</taxon>
        <taxon>Basidiomycota</taxon>
        <taxon>Agaricomycotina</taxon>
        <taxon>Tremellomycetes</taxon>
        <taxon>Tremellales</taxon>
        <taxon>Cryptococcaceae</taxon>
        <taxon>Cryptococcus</taxon>
    </lineage>
</organism>
<evidence type="ECO:0000256" key="2">
    <source>
        <dbReference type="SAM" id="Phobius"/>
    </source>
</evidence>
<feature type="region of interest" description="Disordered" evidence="1">
    <location>
        <begin position="315"/>
        <end position="387"/>
    </location>
</feature>
<protein>
    <recommendedName>
        <fullName evidence="6">Glycoprotein</fullName>
    </recommendedName>
</protein>
<feature type="chain" id="PRO_5022764047" description="Glycoprotein" evidence="3">
    <location>
        <begin position="21"/>
        <end position="415"/>
    </location>
</feature>
<keyword evidence="5" id="KW-1185">Reference proteome</keyword>
<keyword evidence="3" id="KW-0732">Signal</keyword>